<sequence length="404" mass="43691">MTVDRPTLFRLETPIRRYAWGSHDWLSQIRGATSPSAEPEAELWIGAHHADSGVVPNMGPLNQLITEEPEYFLGSSVTEKYGRRLPFLLKVLAVGKPLSLQVHPTLEQARIGFLNETEAGISVSSSDRTFVDDSHKPELLVAVTDFDALVGFRELDEAISLVELFIAHGADRLTARILNPLVGAPNSHGLREAFEGLVGQPDDELLIEQTVRAARQVASSDGRFAESARWLIEIARLFPGRPDVVATLLLNLVHLTPGGALYVAPGQVHAYLGGLGIEIMSSSDNVVRGGLTPKHVDVPSFLAMIDWTPGTIYRIEGVGDDSTTTWTPPIDDFVLTRIEARGDSTSLTAKAPMVLFSIDQGATVERGDERIELKQGESIFVAPGSPISISGTATLWSGTCSIGQ</sequence>
<dbReference type="NCBIfam" id="TIGR00218">
    <property type="entry name" value="manA"/>
    <property type="match status" value="1"/>
</dbReference>
<dbReference type="Pfam" id="PF20511">
    <property type="entry name" value="PMI_typeI_cat"/>
    <property type="match status" value="1"/>
</dbReference>
<evidence type="ECO:0000256" key="1">
    <source>
        <dbReference type="ARBA" id="ARBA00000757"/>
    </source>
</evidence>
<evidence type="ECO:0000256" key="6">
    <source>
        <dbReference type="ARBA" id="ARBA00022833"/>
    </source>
</evidence>
<dbReference type="InterPro" id="IPR011051">
    <property type="entry name" value="RmlC_Cupin_sf"/>
</dbReference>
<comment type="cofactor">
    <cofactor evidence="2">
        <name>Zn(2+)</name>
        <dbReference type="ChEBI" id="CHEBI:29105"/>
    </cofactor>
</comment>
<evidence type="ECO:0000256" key="7">
    <source>
        <dbReference type="ARBA" id="ARBA00023235"/>
    </source>
</evidence>
<protein>
    <recommendedName>
        <fullName evidence="4">mannose-6-phosphate isomerase</fullName>
        <ecNumber evidence="4">5.3.1.8</ecNumber>
    </recommendedName>
</protein>
<proteinExistence type="inferred from homology"/>
<evidence type="ECO:0000256" key="2">
    <source>
        <dbReference type="ARBA" id="ARBA00001947"/>
    </source>
</evidence>
<dbReference type="EMBL" id="MLJW01001083">
    <property type="protein sequence ID" value="OIQ80278.1"/>
    <property type="molecule type" value="Genomic_DNA"/>
</dbReference>
<comment type="catalytic activity">
    <reaction evidence="1">
        <text>D-mannose 6-phosphate = D-fructose 6-phosphate</text>
        <dbReference type="Rhea" id="RHEA:12356"/>
        <dbReference type="ChEBI" id="CHEBI:58735"/>
        <dbReference type="ChEBI" id="CHEBI:61527"/>
        <dbReference type="EC" id="5.3.1.8"/>
    </reaction>
</comment>
<evidence type="ECO:0000256" key="3">
    <source>
        <dbReference type="ARBA" id="ARBA00010772"/>
    </source>
</evidence>
<dbReference type="Gene3D" id="1.10.441.10">
    <property type="entry name" value="Phosphomannose Isomerase, domain 2"/>
    <property type="match status" value="1"/>
</dbReference>
<dbReference type="InterPro" id="IPR014710">
    <property type="entry name" value="RmlC-like_jellyroll"/>
</dbReference>
<dbReference type="PANTHER" id="PTHR10309">
    <property type="entry name" value="MANNOSE-6-PHOSPHATE ISOMERASE"/>
    <property type="match status" value="1"/>
</dbReference>
<dbReference type="Gene3D" id="2.60.120.10">
    <property type="entry name" value="Jelly Rolls"/>
    <property type="match status" value="2"/>
</dbReference>
<evidence type="ECO:0000313" key="9">
    <source>
        <dbReference type="EMBL" id="OIQ80278.1"/>
    </source>
</evidence>
<dbReference type="GO" id="GO:0008270">
    <property type="term" value="F:zinc ion binding"/>
    <property type="evidence" value="ECO:0007669"/>
    <property type="project" value="InterPro"/>
</dbReference>
<gene>
    <name evidence="9" type="primary">manA_6</name>
    <name evidence="9" type="ORF">GALL_379720</name>
</gene>
<dbReference type="GO" id="GO:0004476">
    <property type="term" value="F:mannose-6-phosphate isomerase activity"/>
    <property type="evidence" value="ECO:0007669"/>
    <property type="project" value="UniProtKB-EC"/>
</dbReference>
<dbReference type="GO" id="GO:0005829">
    <property type="term" value="C:cytosol"/>
    <property type="evidence" value="ECO:0007669"/>
    <property type="project" value="TreeGrafter"/>
</dbReference>
<keyword evidence="7 9" id="KW-0413">Isomerase</keyword>
<accession>A0A1J5Q9D8</accession>
<dbReference type="InterPro" id="IPR046457">
    <property type="entry name" value="PMI_typeI_cat"/>
</dbReference>
<keyword evidence="6" id="KW-0862">Zinc</keyword>
<dbReference type="GO" id="GO:0009298">
    <property type="term" value="P:GDP-mannose biosynthetic process"/>
    <property type="evidence" value="ECO:0007669"/>
    <property type="project" value="InterPro"/>
</dbReference>
<dbReference type="InterPro" id="IPR016305">
    <property type="entry name" value="Mannose-6-P_Isomerase"/>
</dbReference>
<dbReference type="AlphaFoldDB" id="A0A1J5Q9D8"/>
<name>A0A1J5Q9D8_9ZZZZ</name>
<feature type="domain" description="Phosphomannose isomerase type I catalytic" evidence="8">
    <location>
        <begin position="8"/>
        <end position="154"/>
    </location>
</feature>
<reference evidence="9" key="1">
    <citation type="submission" date="2016-10" db="EMBL/GenBank/DDBJ databases">
        <title>Sequence of Gallionella enrichment culture.</title>
        <authorList>
            <person name="Poehlein A."/>
            <person name="Muehling M."/>
            <person name="Daniel R."/>
        </authorList>
    </citation>
    <scope>NUCLEOTIDE SEQUENCE</scope>
</reference>
<dbReference type="InterPro" id="IPR001250">
    <property type="entry name" value="Man6P_Isoase-1"/>
</dbReference>
<evidence type="ECO:0000259" key="8">
    <source>
        <dbReference type="Pfam" id="PF20511"/>
    </source>
</evidence>
<dbReference type="CDD" id="cd07011">
    <property type="entry name" value="cupin_PMI_type_I_N"/>
    <property type="match status" value="1"/>
</dbReference>
<dbReference type="EC" id="5.3.1.8" evidence="4"/>
<evidence type="ECO:0000256" key="5">
    <source>
        <dbReference type="ARBA" id="ARBA00022723"/>
    </source>
</evidence>
<dbReference type="PRINTS" id="PR00714">
    <property type="entry name" value="MAN6PISMRASE"/>
</dbReference>
<organism evidence="9">
    <name type="scientific">mine drainage metagenome</name>
    <dbReference type="NCBI Taxonomy" id="410659"/>
    <lineage>
        <taxon>unclassified sequences</taxon>
        <taxon>metagenomes</taxon>
        <taxon>ecological metagenomes</taxon>
    </lineage>
</organism>
<comment type="caution">
    <text evidence="9">The sequence shown here is derived from an EMBL/GenBank/DDBJ whole genome shotgun (WGS) entry which is preliminary data.</text>
</comment>
<dbReference type="PANTHER" id="PTHR10309:SF0">
    <property type="entry name" value="MANNOSE-6-PHOSPHATE ISOMERASE"/>
    <property type="match status" value="1"/>
</dbReference>
<evidence type="ECO:0000256" key="4">
    <source>
        <dbReference type="ARBA" id="ARBA00011956"/>
    </source>
</evidence>
<dbReference type="PIRSF" id="PIRSF001480">
    <property type="entry name" value="Mannose-6-phosphate_isomerase"/>
    <property type="match status" value="1"/>
</dbReference>
<keyword evidence="5" id="KW-0479">Metal-binding</keyword>
<dbReference type="GO" id="GO:0005975">
    <property type="term" value="P:carbohydrate metabolic process"/>
    <property type="evidence" value="ECO:0007669"/>
    <property type="project" value="InterPro"/>
</dbReference>
<dbReference type="SUPFAM" id="SSF51182">
    <property type="entry name" value="RmlC-like cupins"/>
    <property type="match status" value="1"/>
</dbReference>
<comment type="similarity">
    <text evidence="3">Belongs to the mannose-6-phosphate isomerase type 1 family.</text>
</comment>